<accession>A0A3P7EPT5</accession>
<proteinExistence type="predicted"/>
<dbReference type="SMART" id="SM00355">
    <property type="entry name" value="ZnF_C2H2"/>
    <property type="match status" value="2"/>
</dbReference>
<evidence type="ECO:0000256" key="1">
    <source>
        <dbReference type="PROSITE-ProRule" id="PRU00042"/>
    </source>
</evidence>
<keyword evidence="1" id="KW-0479">Metal-binding</keyword>
<keyword evidence="1" id="KW-0863">Zinc-finger</keyword>
<dbReference type="OrthoDB" id="6260248at2759"/>
<protein>
    <recommendedName>
        <fullName evidence="2">C2H2-type domain-containing protein</fullName>
    </recommendedName>
</protein>
<keyword evidence="1" id="KW-0862">Zinc</keyword>
<evidence type="ECO:0000259" key="2">
    <source>
        <dbReference type="PROSITE" id="PS50157"/>
    </source>
</evidence>
<evidence type="ECO:0000313" key="3">
    <source>
        <dbReference type="EMBL" id="VDM25141.1"/>
    </source>
</evidence>
<name>A0A3P7EPT5_HYDTA</name>
<dbReference type="AlphaFoldDB" id="A0A3P7EPT5"/>
<organism evidence="3 4">
    <name type="scientific">Hydatigena taeniaeformis</name>
    <name type="common">Feline tapeworm</name>
    <name type="synonym">Taenia taeniaeformis</name>
    <dbReference type="NCBI Taxonomy" id="6205"/>
    <lineage>
        <taxon>Eukaryota</taxon>
        <taxon>Metazoa</taxon>
        <taxon>Spiralia</taxon>
        <taxon>Lophotrochozoa</taxon>
        <taxon>Platyhelminthes</taxon>
        <taxon>Cestoda</taxon>
        <taxon>Eucestoda</taxon>
        <taxon>Cyclophyllidea</taxon>
        <taxon>Taeniidae</taxon>
        <taxon>Hydatigera</taxon>
    </lineage>
</organism>
<feature type="domain" description="C2H2-type" evidence="2">
    <location>
        <begin position="231"/>
        <end position="259"/>
    </location>
</feature>
<gene>
    <name evidence="3" type="ORF">TTAC_LOCUS4538</name>
</gene>
<keyword evidence="4" id="KW-1185">Reference proteome</keyword>
<dbReference type="GO" id="GO:0008270">
    <property type="term" value="F:zinc ion binding"/>
    <property type="evidence" value="ECO:0007669"/>
    <property type="project" value="UniProtKB-KW"/>
</dbReference>
<sequence length="468" mass="51550">MIETSGDCGIPTNTSVDEESDTLQSLLARASPHSLGSQRIDGTSVERAVPALNVAFPVMHTYNLQLTDTIPVQLGEVESGGEECRDLLRPSVRLLCSIGRSLVAEQYRRQMPERMRLRGVKAPKMTEEGRKEEREYLHQTLPPTGVAAASLRWRPKDLGGVYACTCVKAGCSFQPDSFLSLCRHVEEGHYRLRRLRQLPEKSWHCSRSPSVYYPVNPANTKSLGSHGKNIYLCGMCGLCFSTVKAIQAHYAGSHEKRRFDSAETCVWIMCPYCGESMERESSRLPVCRVELRGRPMEVVWNEIRQCTRGDPARATSVHVLASLLLFPNAQSPLCFTTSVARGIWSRSGGGYEGLKERLGNAISAIRGVLRFTGKRRYRRVVEEAVDLRDLDTSGWTAPCEESGPECAIPVARKGARVIVKSLPANVSTVEVEGVSPVPLTSSTASGESCQPARKVIIVGKRVVESGNQ</sequence>
<dbReference type="Proteomes" id="UP000274429">
    <property type="component" value="Unassembled WGS sequence"/>
</dbReference>
<evidence type="ECO:0000313" key="4">
    <source>
        <dbReference type="Proteomes" id="UP000274429"/>
    </source>
</evidence>
<dbReference type="EMBL" id="UYWX01004708">
    <property type="protein sequence ID" value="VDM25141.1"/>
    <property type="molecule type" value="Genomic_DNA"/>
</dbReference>
<dbReference type="InterPro" id="IPR013087">
    <property type="entry name" value="Znf_C2H2_type"/>
</dbReference>
<reference evidence="3 4" key="1">
    <citation type="submission" date="2018-11" db="EMBL/GenBank/DDBJ databases">
        <authorList>
            <consortium name="Pathogen Informatics"/>
        </authorList>
    </citation>
    <scope>NUCLEOTIDE SEQUENCE [LARGE SCALE GENOMIC DNA]</scope>
</reference>
<dbReference type="PROSITE" id="PS50157">
    <property type="entry name" value="ZINC_FINGER_C2H2_2"/>
    <property type="match status" value="1"/>
</dbReference>
<dbReference type="PROSITE" id="PS00028">
    <property type="entry name" value="ZINC_FINGER_C2H2_1"/>
    <property type="match status" value="1"/>
</dbReference>